<accession>A0A135S2K0</accession>
<gene>
    <name evidence="1" type="ORF">CSIM01_00826</name>
</gene>
<reference evidence="1 2" key="1">
    <citation type="submission" date="2014-02" db="EMBL/GenBank/DDBJ databases">
        <title>The genome sequence of Colletotrichum simmondsii CBS122122.</title>
        <authorList>
            <person name="Baroncelli R."/>
            <person name="Thon M.R."/>
        </authorList>
    </citation>
    <scope>NUCLEOTIDE SEQUENCE [LARGE SCALE GENOMIC DNA]</scope>
    <source>
        <strain evidence="1 2">CBS122122</strain>
    </source>
</reference>
<dbReference type="Proteomes" id="UP000070328">
    <property type="component" value="Unassembled WGS sequence"/>
</dbReference>
<keyword evidence="2" id="KW-1185">Reference proteome</keyword>
<comment type="caution">
    <text evidence="1">The sequence shown here is derived from an EMBL/GenBank/DDBJ whole genome shotgun (WGS) entry which is preliminary data.</text>
</comment>
<evidence type="ECO:0000313" key="1">
    <source>
        <dbReference type="EMBL" id="KXH30112.1"/>
    </source>
</evidence>
<sequence length="196" mass="21648">MLHLPHRLEARQSESSIDRAEFRCLPLPLPLPLPLGAAIDTRRYLHQSRSSRRPRHCHCLHLGHVPAPGSKSTPIERQIHAWQGNTWTAPLQRETGTISAVSLATGLSTLELSEALTRYPYLSAPTYLHGVRSTKTLNRISSPHASLDPPFLKRFAACLLVPHYRLAHANCTLTCGPLCPCSNFTALRASRLDSGA</sequence>
<dbReference type="AlphaFoldDB" id="A0A135S2K0"/>
<dbReference type="EMBL" id="JFBX01000728">
    <property type="protein sequence ID" value="KXH30112.1"/>
    <property type="molecule type" value="Genomic_DNA"/>
</dbReference>
<evidence type="ECO:0000313" key="2">
    <source>
        <dbReference type="Proteomes" id="UP000070328"/>
    </source>
</evidence>
<proteinExistence type="predicted"/>
<protein>
    <submittedName>
        <fullName evidence="1">Uncharacterized protein</fullName>
    </submittedName>
</protein>
<name>A0A135S2K0_9PEZI</name>
<organism evidence="1 2">
    <name type="scientific">Colletotrichum simmondsii</name>
    <dbReference type="NCBI Taxonomy" id="703756"/>
    <lineage>
        <taxon>Eukaryota</taxon>
        <taxon>Fungi</taxon>
        <taxon>Dikarya</taxon>
        <taxon>Ascomycota</taxon>
        <taxon>Pezizomycotina</taxon>
        <taxon>Sordariomycetes</taxon>
        <taxon>Hypocreomycetidae</taxon>
        <taxon>Glomerellales</taxon>
        <taxon>Glomerellaceae</taxon>
        <taxon>Colletotrichum</taxon>
        <taxon>Colletotrichum acutatum species complex</taxon>
    </lineage>
</organism>